<organism evidence="1">
    <name type="scientific">Arundo donax</name>
    <name type="common">Giant reed</name>
    <name type="synonym">Donax arundinaceus</name>
    <dbReference type="NCBI Taxonomy" id="35708"/>
    <lineage>
        <taxon>Eukaryota</taxon>
        <taxon>Viridiplantae</taxon>
        <taxon>Streptophyta</taxon>
        <taxon>Embryophyta</taxon>
        <taxon>Tracheophyta</taxon>
        <taxon>Spermatophyta</taxon>
        <taxon>Magnoliopsida</taxon>
        <taxon>Liliopsida</taxon>
        <taxon>Poales</taxon>
        <taxon>Poaceae</taxon>
        <taxon>PACMAD clade</taxon>
        <taxon>Arundinoideae</taxon>
        <taxon>Arundineae</taxon>
        <taxon>Arundo</taxon>
    </lineage>
</organism>
<name>A0A0A9LWG4_ARUDO</name>
<sequence length="85" mass="9451">MLVRGVDLYFVFMKHKCDALFSPAILSVSIVIILIFLYVLYEIVNHSTRAQSGDKGCLCNRTTATKKTRLDLQKNIETGAGLCLA</sequence>
<protein>
    <submittedName>
        <fullName evidence="1">Uncharacterized protein</fullName>
    </submittedName>
</protein>
<accession>A0A0A9LWG4</accession>
<reference evidence="1" key="2">
    <citation type="journal article" date="2015" name="Data Brief">
        <title>Shoot transcriptome of the giant reed, Arundo donax.</title>
        <authorList>
            <person name="Barrero R.A."/>
            <person name="Guerrero F.D."/>
            <person name="Moolhuijzen P."/>
            <person name="Goolsby J.A."/>
            <person name="Tidwell J."/>
            <person name="Bellgard S.E."/>
            <person name="Bellgard M.I."/>
        </authorList>
    </citation>
    <scope>NUCLEOTIDE SEQUENCE</scope>
    <source>
        <tissue evidence="1">Shoot tissue taken approximately 20 cm above the soil surface</tissue>
    </source>
</reference>
<proteinExistence type="predicted"/>
<reference evidence="1" key="1">
    <citation type="submission" date="2014-09" db="EMBL/GenBank/DDBJ databases">
        <authorList>
            <person name="Magalhaes I.L.F."/>
            <person name="Oliveira U."/>
            <person name="Santos F.R."/>
            <person name="Vidigal T.H.D.A."/>
            <person name="Brescovit A.D."/>
            <person name="Santos A.J."/>
        </authorList>
    </citation>
    <scope>NUCLEOTIDE SEQUENCE</scope>
    <source>
        <tissue evidence="1">Shoot tissue taken approximately 20 cm above the soil surface</tissue>
    </source>
</reference>
<evidence type="ECO:0000313" key="1">
    <source>
        <dbReference type="EMBL" id="JAD15073.1"/>
    </source>
</evidence>
<dbReference type="AlphaFoldDB" id="A0A0A9LWG4"/>
<dbReference type="EMBL" id="GBRH01282822">
    <property type="protein sequence ID" value="JAD15073.1"/>
    <property type="molecule type" value="Transcribed_RNA"/>
</dbReference>